<dbReference type="AlphaFoldDB" id="A0A2A2EDM5"/>
<accession>A0A2A2EDM5</accession>
<keyword evidence="2" id="KW-0813">Transport</keyword>
<comment type="caution">
    <text evidence="12">The sequence shown here is derived from an EMBL/GenBank/DDBJ whole genome shotgun (WGS) entry which is preliminary data.</text>
</comment>
<dbReference type="Gene3D" id="2.60.200.20">
    <property type="match status" value="2"/>
</dbReference>
<evidence type="ECO:0000256" key="2">
    <source>
        <dbReference type="ARBA" id="ARBA00022448"/>
    </source>
</evidence>
<feature type="compositionally biased region" description="Low complexity" evidence="9">
    <location>
        <begin position="49"/>
        <end position="58"/>
    </location>
</feature>
<feature type="domain" description="ABC transporter" evidence="11">
    <location>
        <begin position="383"/>
        <end position="632"/>
    </location>
</feature>
<evidence type="ECO:0000256" key="6">
    <source>
        <dbReference type="ARBA" id="ARBA00022840"/>
    </source>
</evidence>
<sequence length="675" mass="73555">MTGTVMPPQGPGAPRRDQQTNPARWANPPQPSAPQRANASMMPPAPRTGASVPAGQAPQPVPQPSTMRMPQRQAAAPATSPQMPAPLQQRPASDQTRTFFGGVHFGPETVVVIEDGDASVYPLAGHEVWALGRAMSQEPGVPTLRVRSSIVSSHHGRFVLDSGRWFYQSQHTTNPTYINGMQLQPDTRYALNDGDLIRIDGALDNPDAQGVIIVFTVDQNLGLWKSYRLPRQEGRTTYIGRADAPDTIVQNVPYVSRRHARIDYIRGHYVIRDIRSRIGTYIDGQPLRGAHTLREKDVIAIGDCRFYFTKGTIVYDKRVGAGAIAAAKPTPAPSIAVPAAVPAHAVPLAPRVTTTLGKAGAAPVAGISVPVQAAAAQPIMLDVQIDDKTVGGRHPKTLLKDIHFQIPQHSLVAIIGTSGAGKTLLLNCLSGKDTLYNGHTLYKNQEDLRAHYKNLGPMIGYVQQSNVFLQELTVFEEIYSSAKLRMAEDSSRAEIKEQVDSVLHKLDIYALKDSPIKKLSGGQKRRVSVARELVGYKPVLCLDEPDAGLSYIDKDKLFTKLRDIVHPPFPQDGRAGGDGSERVLSIIMVIHEIDMLEMFDEVIVVASPKAKDPGMRNPGRLAFAGSPHDALAHFGDAKDFREMFKNLNGQISDPDHITFEPYEVPGLAPQRAVGK</sequence>
<keyword evidence="13" id="KW-1185">Reference proteome</keyword>
<proteinExistence type="predicted"/>
<dbReference type="SUPFAM" id="SSF52540">
    <property type="entry name" value="P-loop containing nucleoside triphosphate hydrolases"/>
    <property type="match status" value="1"/>
</dbReference>
<dbReference type="InterPro" id="IPR008984">
    <property type="entry name" value="SMAD_FHA_dom_sf"/>
</dbReference>
<dbReference type="SUPFAM" id="SSF49879">
    <property type="entry name" value="SMAD/FHA domain"/>
    <property type="match status" value="2"/>
</dbReference>
<dbReference type="GO" id="GO:0016887">
    <property type="term" value="F:ATP hydrolysis activity"/>
    <property type="evidence" value="ECO:0007669"/>
    <property type="project" value="InterPro"/>
</dbReference>
<keyword evidence="6" id="KW-0067">ATP-binding</keyword>
<dbReference type="PANTHER" id="PTHR48041">
    <property type="entry name" value="ABC TRANSPORTER G FAMILY MEMBER 28"/>
    <property type="match status" value="1"/>
</dbReference>
<evidence type="ECO:0000256" key="3">
    <source>
        <dbReference type="ARBA" id="ARBA00022553"/>
    </source>
</evidence>
<evidence type="ECO:0000313" key="13">
    <source>
        <dbReference type="Proteomes" id="UP000218399"/>
    </source>
</evidence>
<dbReference type="PROSITE" id="PS50893">
    <property type="entry name" value="ABC_TRANSPORTER_2"/>
    <property type="match status" value="1"/>
</dbReference>
<dbReference type="GO" id="GO:0016020">
    <property type="term" value="C:membrane"/>
    <property type="evidence" value="ECO:0007669"/>
    <property type="project" value="UniProtKB-SubCell"/>
</dbReference>
<gene>
    <name evidence="12" type="ORF">B1526_1590</name>
</gene>
<evidence type="ECO:0000256" key="7">
    <source>
        <dbReference type="ARBA" id="ARBA00022989"/>
    </source>
</evidence>
<dbReference type="CDD" id="cd00060">
    <property type="entry name" value="FHA"/>
    <property type="match status" value="2"/>
</dbReference>
<keyword evidence="7" id="KW-1133">Transmembrane helix</keyword>
<reference evidence="12 13" key="1">
    <citation type="journal article" date="2017" name="ISME J.">
        <title>Unveiling bifidobacterial biogeography across the mammalian branch of the tree of life.</title>
        <authorList>
            <person name="Milani C."/>
            <person name="Mangifesta M."/>
            <person name="Mancabelli L."/>
            <person name="Lugli G.A."/>
            <person name="James K."/>
            <person name="Duranti S."/>
            <person name="Turroni F."/>
            <person name="Ferrario C."/>
            <person name="Ossiprandi M.C."/>
            <person name="van Sinderen D."/>
            <person name="Ventura M."/>
        </authorList>
    </citation>
    <scope>NUCLEOTIDE SEQUENCE [LARGE SCALE GENOMIC DNA]</scope>
    <source>
        <strain evidence="13">Ham19E</strain>
    </source>
</reference>
<feature type="region of interest" description="Disordered" evidence="9">
    <location>
        <begin position="1"/>
        <end position="93"/>
    </location>
</feature>
<comment type="subcellular location">
    <subcellularLocation>
        <location evidence="1">Membrane</location>
        <topology evidence="1">Multi-pass membrane protein</topology>
    </subcellularLocation>
</comment>
<dbReference type="PROSITE" id="PS50006">
    <property type="entry name" value="FHA_DOMAIN"/>
    <property type="match status" value="2"/>
</dbReference>
<protein>
    <submittedName>
        <fullName evidence="12">ABC transporter</fullName>
    </submittedName>
</protein>
<dbReference type="InterPro" id="IPR003439">
    <property type="entry name" value="ABC_transporter-like_ATP-bd"/>
</dbReference>
<dbReference type="Gene3D" id="3.40.50.300">
    <property type="entry name" value="P-loop containing nucleotide triphosphate hydrolases"/>
    <property type="match status" value="1"/>
</dbReference>
<evidence type="ECO:0000313" key="12">
    <source>
        <dbReference type="EMBL" id="PAU67090.1"/>
    </source>
</evidence>
<evidence type="ECO:0000256" key="1">
    <source>
        <dbReference type="ARBA" id="ARBA00004141"/>
    </source>
</evidence>
<dbReference type="Proteomes" id="UP000218399">
    <property type="component" value="Unassembled WGS sequence"/>
</dbReference>
<dbReference type="InterPro" id="IPR017871">
    <property type="entry name" value="ABC_transporter-like_CS"/>
</dbReference>
<evidence type="ECO:0000256" key="5">
    <source>
        <dbReference type="ARBA" id="ARBA00022741"/>
    </source>
</evidence>
<dbReference type="InterPro" id="IPR027417">
    <property type="entry name" value="P-loop_NTPase"/>
</dbReference>
<keyword evidence="8" id="KW-0472">Membrane</keyword>
<dbReference type="Pfam" id="PF00005">
    <property type="entry name" value="ABC_tran"/>
    <property type="match status" value="1"/>
</dbReference>
<name>A0A2A2EDM5_9BIFI</name>
<dbReference type="PROSITE" id="PS00211">
    <property type="entry name" value="ABC_TRANSPORTER_1"/>
    <property type="match status" value="1"/>
</dbReference>
<dbReference type="InterPro" id="IPR000253">
    <property type="entry name" value="FHA_dom"/>
</dbReference>
<evidence type="ECO:0000256" key="4">
    <source>
        <dbReference type="ARBA" id="ARBA00022692"/>
    </source>
</evidence>
<evidence type="ECO:0000259" key="10">
    <source>
        <dbReference type="PROSITE" id="PS50006"/>
    </source>
</evidence>
<evidence type="ECO:0000256" key="8">
    <source>
        <dbReference type="ARBA" id="ARBA00023136"/>
    </source>
</evidence>
<dbReference type="SMART" id="SM00382">
    <property type="entry name" value="AAA"/>
    <property type="match status" value="1"/>
</dbReference>
<dbReference type="GO" id="GO:0042626">
    <property type="term" value="F:ATPase-coupled transmembrane transporter activity"/>
    <property type="evidence" value="ECO:0007669"/>
    <property type="project" value="TreeGrafter"/>
</dbReference>
<evidence type="ECO:0000256" key="9">
    <source>
        <dbReference type="SAM" id="MobiDB-lite"/>
    </source>
</evidence>
<dbReference type="EMBL" id="MVOH01000017">
    <property type="protein sequence ID" value="PAU67090.1"/>
    <property type="molecule type" value="Genomic_DNA"/>
</dbReference>
<evidence type="ECO:0000259" key="11">
    <source>
        <dbReference type="PROSITE" id="PS50893"/>
    </source>
</evidence>
<keyword evidence="4" id="KW-0812">Transmembrane</keyword>
<keyword evidence="5" id="KW-0547">Nucleotide-binding</keyword>
<feature type="domain" description="FHA" evidence="10">
    <location>
        <begin position="129"/>
        <end position="183"/>
    </location>
</feature>
<feature type="domain" description="FHA" evidence="10">
    <location>
        <begin position="237"/>
        <end position="287"/>
    </location>
</feature>
<dbReference type="SMART" id="SM00240">
    <property type="entry name" value="FHA"/>
    <property type="match status" value="2"/>
</dbReference>
<dbReference type="PANTHER" id="PTHR48041:SF139">
    <property type="entry name" value="PROTEIN SCARLET"/>
    <property type="match status" value="1"/>
</dbReference>
<organism evidence="12 13">
    <name type="scientific">Bifidobacterium criceti</name>
    <dbReference type="NCBI Taxonomy" id="1960969"/>
    <lineage>
        <taxon>Bacteria</taxon>
        <taxon>Bacillati</taxon>
        <taxon>Actinomycetota</taxon>
        <taxon>Actinomycetes</taxon>
        <taxon>Bifidobacteriales</taxon>
        <taxon>Bifidobacteriaceae</taxon>
        <taxon>Bifidobacterium</taxon>
    </lineage>
</organism>
<dbReference type="Pfam" id="PF00498">
    <property type="entry name" value="FHA"/>
    <property type="match status" value="2"/>
</dbReference>
<dbReference type="InterPro" id="IPR003593">
    <property type="entry name" value="AAA+_ATPase"/>
</dbReference>
<dbReference type="InterPro" id="IPR050352">
    <property type="entry name" value="ABCG_transporters"/>
</dbReference>
<dbReference type="GO" id="GO:0005524">
    <property type="term" value="F:ATP binding"/>
    <property type="evidence" value="ECO:0007669"/>
    <property type="project" value="UniProtKB-KW"/>
</dbReference>
<keyword evidence="3" id="KW-0597">Phosphoprotein</keyword>